<sequence>MADATYGEVGFRPAGRKRSAVILNRFIGWNRNAAAWLERSFPRVFGAPSYKAELERRIAEDVSRLRPAAILEVGGIDRPLLERSADFTYIGLDIEEKPDCYRIYDQFVVQSIEQPVDVEADMLISITLMEHVPDNKAAARSMFLALRPGGVMHHYIPSKWHPYSVALRIVGPVMQRWLIPYLRPAAVGVTGYPAFFDHCSPSDMTKLFRSQGFEQVDAKSFYRASDYFAFFLPAYLSVALFENLCAALSWRIFCSGFVISATKPTQ</sequence>
<comment type="caution">
    <text evidence="1">The sequence shown here is derived from an EMBL/GenBank/DDBJ whole genome shotgun (WGS) entry which is preliminary data.</text>
</comment>
<dbReference type="SUPFAM" id="SSF53335">
    <property type="entry name" value="S-adenosyl-L-methionine-dependent methyltransferases"/>
    <property type="match status" value="1"/>
</dbReference>
<name>A0A2A6F9B3_9HYPH</name>
<organism evidence="1 2">
    <name type="scientific">Mesorhizobium sanjuanii</name>
    <dbReference type="NCBI Taxonomy" id="2037900"/>
    <lineage>
        <taxon>Bacteria</taxon>
        <taxon>Pseudomonadati</taxon>
        <taxon>Pseudomonadota</taxon>
        <taxon>Alphaproteobacteria</taxon>
        <taxon>Hyphomicrobiales</taxon>
        <taxon>Phyllobacteriaceae</taxon>
        <taxon>Mesorhizobium</taxon>
    </lineage>
</organism>
<reference evidence="1 2" key="1">
    <citation type="submission" date="2017-09" db="EMBL/GenBank/DDBJ databases">
        <title>Mesorhizobum sanjuanii sp. nov. isolated from nodules of Lotus tenuis in saline-alkaline lowlands of Flooding Pampa.</title>
        <authorList>
            <person name="Sannazzaro A.I."/>
            <person name="Torres Tejerizo G.A."/>
            <person name="Fontana F."/>
            <person name="Cumpa Velazquez L.M."/>
            <person name="Hansen L."/>
            <person name="Pistorio M."/>
            <person name="Estrella M.J."/>
        </authorList>
    </citation>
    <scope>NUCLEOTIDE SEQUENCE [LARGE SCALE GENOMIC DNA]</scope>
    <source>
        <strain evidence="1 2">BSA136</strain>
    </source>
</reference>
<proteinExistence type="predicted"/>
<evidence type="ECO:0008006" key="3">
    <source>
        <dbReference type="Google" id="ProtNLM"/>
    </source>
</evidence>
<dbReference type="Pfam" id="PF13489">
    <property type="entry name" value="Methyltransf_23"/>
    <property type="match status" value="1"/>
</dbReference>
<protein>
    <recommendedName>
        <fullName evidence="3">Methyltransferase</fullName>
    </recommendedName>
</protein>
<dbReference type="EMBL" id="NWQG01000179">
    <property type="protein sequence ID" value="PDQ18550.1"/>
    <property type="molecule type" value="Genomic_DNA"/>
</dbReference>
<accession>A0A2A6F9B3</accession>
<evidence type="ECO:0000313" key="2">
    <source>
        <dbReference type="Proteomes" id="UP000219182"/>
    </source>
</evidence>
<gene>
    <name evidence="1" type="ORF">CN311_24185</name>
</gene>
<dbReference type="AlphaFoldDB" id="A0A2A6F9B3"/>
<dbReference type="Proteomes" id="UP000219182">
    <property type="component" value="Unassembled WGS sequence"/>
</dbReference>
<dbReference type="Gene3D" id="3.40.50.150">
    <property type="entry name" value="Vaccinia Virus protein VP39"/>
    <property type="match status" value="1"/>
</dbReference>
<evidence type="ECO:0000313" key="1">
    <source>
        <dbReference type="EMBL" id="PDQ18550.1"/>
    </source>
</evidence>
<dbReference type="InterPro" id="IPR029063">
    <property type="entry name" value="SAM-dependent_MTases_sf"/>
</dbReference>
<keyword evidence="2" id="KW-1185">Reference proteome</keyword>